<dbReference type="Proteomes" id="UP000037035">
    <property type="component" value="Unassembled WGS sequence"/>
</dbReference>
<evidence type="ECO:0000313" key="2">
    <source>
        <dbReference type="Proteomes" id="UP000037035"/>
    </source>
</evidence>
<sequence length="357" mass="41489">MPCEPWWTILSIPMFSCSLKTYRGFYHNVIPKSSFHLFLSGLIQKVACAHLFDYYGGWQSYIASHLTIFGKATIFIMKVIQHAFFFLARCFVGRVYGEEEGRARLGGLLHITCHTCVGNIFYQPVPVKLWKLQKKIFNMSQFAKNTPIPKKAFKHEKTQETDKSGAKQFLYHHGYQHSKNSCQVYKRICMKKIPRNNIGKVNNSVMILDDGFWLFISSFFLKKDIPWILSVSLNTQFSRKSTKENTEYPICYNHEVFSSLKICLDIARQGMIPGTSMLSARTYVSRVQSMHHLNHCGSNQCKVDDELSTIHTELKLSLGEFYPMIDHVILFHEMVRKRAQYNFLIVRNVFAMGNFKR</sequence>
<comment type="caution">
    <text evidence="1">The sequence shown here is derived from an EMBL/GenBank/DDBJ whole genome shotgun (WGS) entry which is preliminary data.</text>
</comment>
<dbReference type="VEuPathDB" id="FungiDB:VP01_984g3"/>
<evidence type="ECO:0000313" key="1">
    <source>
        <dbReference type="EMBL" id="KNZ43804.1"/>
    </source>
</evidence>
<dbReference type="AlphaFoldDB" id="A0A0L6U5L0"/>
<keyword evidence="2" id="KW-1185">Reference proteome</keyword>
<organism evidence="1 2">
    <name type="scientific">Puccinia sorghi</name>
    <dbReference type="NCBI Taxonomy" id="27349"/>
    <lineage>
        <taxon>Eukaryota</taxon>
        <taxon>Fungi</taxon>
        <taxon>Dikarya</taxon>
        <taxon>Basidiomycota</taxon>
        <taxon>Pucciniomycotina</taxon>
        <taxon>Pucciniomycetes</taxon>
        <taxon>Pucciniales</taxon>
        <taxon>Pucciniaceae</taxon>
        <taxon>Puccinia</taxon>
    </lineage>
</organism>
<name>A0A0L6U5L0_9BASI</name>
<gene>
    <name evidence="1" type="ORF">VP01_984g3</name>
</gene>
<accession>A0A0L6U5L0</accession>
<reference evidence="1 2" key="1">
    <citation type="submission" date="2015-08" db="EMBL/GenBank/DDBJ databases">
        <title>Next Generation Sequencing and Analysis of the Genome of Puccinia sorghi L Schw, the Causal Agent of Maize Common Rust.</title>
        <authorList>
            <person name="Rochi L."/>
            <person name="Burguener G."/>
            <person name="Darino M."/>
            <person name="Turjanski A."/>
            <person name="Kreff E."/>
            <person name="Dieguez M.J."/>
            <person name="Sacco F."/>
        </authorList>
    </citation>
    <scope>NUCLEOTIDE SEQUENCE [LARGE SCALE GENOMIC DNA]</scope>
    <source>
        <strain evidence="1 2">RO10H11247</strain>
    </source>
</reference>
<protein>
    <submittedName>
        <fullName evidence="1">Putative signal peptide protein</fullName>
    </submittedName>
</protein>
<dbReference type="EMBL" id="LAVV01015547">
    <property type="protein sequence ID" value="KNZ43804.1"/>
    <property type="molecule type" value="Genomic_DNA"/>
</dbReference>
<proteinExistence type="predicted"/>